<organism evidence="1 2">
    <name type="scientific">Allobranchiibius huperziae</name>
    <dbReference type="NCBI Taxonomy" id="1874116"/>
    <lineage>
        <taxon>Bacteria</taxon>
        <taxon>Bacillati</taxon>
        <taxon>Actinomycetota</taxon>
        <taxon>Actinomycetes</taxon>
        <taxon>Micrococcales</taxon>
        <taxon>Dermacoccaceae</taxon>
        <taxon>Allobranchiibius</taxon>
    </lineage>
</organism>
<name>A0A853DIY2_9MICO</name>
<dbReference type="RefSeq" id="WP_179480741.1">
    <property type="nucleotide sequence ID" value="NZ_JACCFW010000001.1"/>
</dbReference>
<dbReference type="EMBL" id="JACCFW010000001">
    <property type="protein sequence ID" value="NYJ74680.1"/>
    <property type="molecule type" value="Genomic_DNA"/>
</dbReference>
<gene>
    <name evidence="1" type="ORF">HNR15_001643</name>
</gene>
<dbReference type="Proteomes" id="UP000571817">
    <property type="component" value="Unassembled WGS sequence"/>
</dbReference>
<sequence length="211" mass="22935">MRQEAVGCCFTPTRDHVCDSAAVRLDIDFMLRGAMGRVRVELEAAADAASSGRGALDPHLSPEDGAGLPMCTASIDYAGVGYAAAMGWVQFVRSSDSQRPETFELDPLALFDGVNTPYAFFGMAPTLFDAPHRGLDADLTWQARSYLAVSPDGVVTRAAAPIVAFSWGFRVHRGHVAIDAPTRFETAKWEEHLEVLETAHPGWDFRSPPRP</sequence>
<reference evidence="1 2" key="1">
    <citation type="submission" date="2020-07" db="EMBL/GenBank/DDBJ databases">
        <title>Sequencing the genomes of 1000 actinobacteria strains.</title>
        <authorList>
            <person name="Klenk H.-P."/>
        </authorList>
    </citation>
    <scope>NUCLEOTIDE SEQUENCE [LARGE SCALE GENOMIC DNA]</scope>
    <source>
        <strain evidence="1 2">DSM 29531</strain>
    </source>
</reference>
<protein>
    <submittedName>
        <fullName evidence="1">Uncharacterized protein</fullName>
    </submittedName>
</protein>
<evidence type="ECO:0000313" key="2">
    <source>
        <dbReference type="Proteomes" id="UP000571817"/>
    </source>
</evidence>
<accession>A0A853DIY2</accession>
<proteinExistence type="predicted"/>
<dbReference type="AlphaFoldDB" id="A0A853DIY2"/>
<comment type="caution">
    <text evidence="1">The sequence shown here is derived from an EMBL/GenBank/DDBJ whole genome shotgun (WGS) entry which is preliminary data.</text>
</comment>
<keyword evidence="2" id="KW-1185">Reference proteome</keyword>
<evidence type="ECO:0000313" key="1">
    <source>
        <dbReference type="EMBL" id="NYJ74680.1"/>
    </source>
</evidence>